<name>A0A381NXN0_9ZZZZ</name>
<dbReference type="PROSITE" id="PS00092">
    <property type="entry name" value="N6_MTASE"/>
    <property type="match status" value="1"/>
</dbReference>
<evidence type="ECO:0000313" key="2">
    <source>
        <dbReference type="EMBL" id="SUZ58233.1"/>
    </source>
</evidence>
<dbReference type="SUPFAM" id="SSF53335">
    <property type="entry name" value="S-adenosyl-L-methionine-dependent methyltransferases"/>
    <property type="match status" value="1"/>
</dbReference>
<dbReference type="PANTHER" id="PTHR47739:SF1">
    <property type="entry name" value="TRNA1(VAL) (ADENINE(37)-N6)-METHYLTRANSFERASE"/>
    <property type="match status" value="1"/>
</dbReference>
<evidence type="ECO:0000259" key="1">
    <source>
        <dbReference type="Pfam" id="PF05175"/>
    </source>
</evidence>
<dbReference type="GO" id="GO:0003676">
    <property type="term" value="F:nucleic acid binding"/>
    <property type="evidence" value="ECO:0007669"/>
    <property type="project" value="InterPro"/>
</dbReference>
<dbReference type="Gene3D" id="3.40.50.150">
    <property type="entry name" value="Vaccinia Virus protein VP39"/>
    <property type="match status" value="1"/>
</dbReference>
<dbReference type="AlphaFoldDB" id="A0A381NXN0"/>
<protein>
    <recommendedName>
        <fullName evidence="1">Methyltransferase small domain-containing protein</fullName>
    </recommendedName>
</protein>
<dbReference type="Pfam" id="PF05175">
    <property type="entry name" value="MTS"/>
    <property type="match status" value="1"/>
</dbReference>
<dbReference type="EMBL" id="UINC01000606">
    <property type="protein sequence ID" value="SUZ58233.1"/>
    <property type="molecule type" value="Genomic_DNA"/>
</dbReference>
<gene>
    <name evidence="2" type="ORF">METZ01_LOCUS11087</name>
</gene>
<reference evidence="2" key="1">
    <citation type="submission" date="2018-05" db="EMBL/GenBank/DDBJ databases">
        <authorList>
            <person name="Lanie J.A."/>
            <person name="Ng W.-L."/>
            <person name="Kazmierczak K.M."/>
            <person name="Andrzejewski T.M."/>
            <person name="Davidsen T.M."/>
            <person name="Wayne K.J."/>
            <person name="Tettelin H."/>
            <person name="Glass J.I."/>
            <person name="Rusch D."/>
            <person name="Podicherti R."/>
            <person name="Tsui H.-C.T."/>
            <person name="Winkler M.E."/>
        </authorList>
    </citation>
    <scope>NUCLEOTIDE SEQUENCE</scope>
</reference>
<dbReference type="GO" id="GO:0032259">
    <property type="term" value="P:methylation"/>
    <property type="evidence" value="ECO:0007669"/>
    <property type="project" value="InterPro"/>
</dbReference>
<dbReference type="InterPro" id="IPR007848">
    <property type="entry name" value="Small_mtfrase_dom"/>
</dbReference>
<proteinExistence type="predicted"/>
<dbReference type="PANTHER" id="PTHR47739">
    <property type="entry name" value="TRNA1(VAL) (ADENINE(37)-N6)-METHYLTRANSFERASE"/>
    <property type="match status" value="1"/>
</dbReference>
<organism evidence="2">
    <name type="scientific">marine metagenome</name>
    <dbReference type="NCBI Taxonomy" id="408172"/>
    <lineage>
        <taxon>unclassified sequences</taxon>
        <taxon>metagenomes</taxon>
        <taxon>ecological metagenomes</taxon>
    </lineage>
</organism>
<dbReference type="InterPro" id="IPR002052">
    <property type="entry name" value="DNA_methylase_N6_adenine_CS"/>
</dbReference>
<dbReference type="InterPro" id="IPR050210">
    <property type="entry name" value="tRNA_Adenine-N(6)_MTase"/>
</dbReference>
<feature type="domain" description="Methyltransferase small" evidence="1">
    <location>
        <begin position="27"/>
        <end position="117"/>
    </location>
</feature>
<sequence length="245" mass="27738">MNTAATIKNQITVQNDSGYRYSIEPFLLADFARLLPGQEVLDIGTGCGIISLLMVYREPELKVTGIEIQDSAAANAEENVTKNQMEIKIIRGDFLNLKLAPKQFDLIVSNPPYRKVNSGHINPDEGKAIARHELKLSLSAMLDKTKPILKRGGHITLAYPPIRLQETLHELEMRELFPSRVRFIHGNKNSEAKIFLVEAIKQKKSDLIVDSPLYVYNKDGSYSKEMKEIYDSFNCIDRTHHIGEK</sequence>
<dbReference type="InterPro" id="IPR029063">
    <property type="entry name" value="SAM-dependent_MTases_sf"/>
</dbReference>
<dbReference type="GO" id="GO:0008757">
    <property type="term" value="F:S-adenosylmethionine-dependent methyltransferase activity"/>
    <property type="evidence" value="ECO:0007669"/>
    <property type="project" value="UniProtKB-ARBA"/>
</dbReference>
<dbReference type="CDD" id="cd02440">
    <property type="entry name" value="AdoMet_MTases"/>
    <property type="match status" value="1"/>
</dbReference>
<accession>A0A381NXN0</accession>